<dbReference type="Gene3D" id="3.40.50.300">
    <property type="entry name" value="P-loop containing nucleotide triphosphate hydrolases"/>
    <property type="match status" value="1"/>
</dbReference>
<dbReference type="RefSeq" id="WP_014354993.1">
    <property type="nucleotide sequence ID" value="NC_016894.1"/>
</dbReference>
<evidence type="ECO:0000256" key="4">
    <source>
        <dbReference type="ARBA" id="ARBA00022840"/>
    </source>
</evidence>
<keyword evidence="3" id="KW-0547">Nucleotide-binding</keyword>
<dbReference type="GO" id="GO:0016887">
    <property type="term" value="F:ATP hydrolysis activity"/>
    <property type="evidence" value="ECO:0007669"/>
    <property type="project" value="InterPro"/>
</dbReference>
<dbReference type="Proteomes" id="UP000007177">
    <property type="component" value="Chromosome"/>
</dbReference>
<dbReference type="STRING" id="931626.Awo_c05910"/>
<dbReference type="eggNOG" id="COG1121">
    <property type="taxonomic scope" value="Bacteria"/>
</dbReference>
<evidence type="ECO:0000256" key="1">
    <source>
        <dbReference type="ARBA" id="ARBA00005417"/>
    </source>
</evidence>
<dbReference type="HOGENOM" id="CLU_000604_1_22_9"/>
<dbReference type="SUPFAM" id="SSF52540">
    <property type="entry name" value="P-loop containing nucleoside triphosphate hydrolases"/>
    <property type="match status" value="1"/>
</dbReference>
<accession>H6LJ27</accession>
<evidence type="ECO:0000256" key="3">
    <source>
        <dbReference type="ARBA" id="ARBA00022741"/>
    </source>
</evidence>
<comment type="similarity">
    <text evidence="1">Belongs to the ABC transporter superfamily.</text>
</comment>
<dbReference type="GO" id="GO:0005524">
    <property type="term" value="F:ATP binding"/>
    <property type="evidence" value="ECO:0007669"/>
    <property type="project" value="UniProtKB-KW"/>
</dbReference>
<evidence type="ECO:0000313" key="7">
    <source>
        <dbReference type="Proteomes" id="UP000007177"/>
    </source>
</evidence>
<dbReference type="GO" id="GO:0043190">
    <property type="term" value="C:ATP-binding cassette (ABC) transporter complex"/>
    <property type="evidence" value="ECO:0007669"/>
    <property type="project" value="TreeGrafter"/>
</dbReference>
<dbReference type="AlphaFoldDB" id="H6LJ27"/>
<feature type="domain" description="ABC transporter" evidence="5">
    <location>
        <begin position="4"/>
        <end position="203"/>
    </location>
</feature>
<keyword evidence="7" id="KW-1185">Reference proteome</keyword>
<sequence>MACIEYRDIELKFEERTIFTKFNLAINKNEKILLCAPSGRGKTSLVKMLMGFIIPDSGEIIVDGIPLSGKTVNQIRSKISYVSQDADIPKGIVSDVFRDVFKFQINRQLNYQEKILSDWLEKMLLPQETLNKNVDSLSGGERQRLALILGILLDREIWILDEITTGLDQELKKKIVELLLNDDKTILVVSHDDIYQNRGLREVSW</sequence>
<evidence type="ECO:0000256" key="2">
    <source>
        <dbReference type="ARBA" id="ARBA00022448"/>
    </source>
</evidence>
<dbReference type="Pfam" id="PF00005">
    <property type="entry name" value="ABC_tran"/>
    <property type="match status" value="1"/>
</dbReference>
<dbReference type="InterPro" id="IPR027417">
    <property type="entry name" value="P-loop_NTPase"/>
</dbReference>
<dbReference type="PANTHER" id="PTHR43553">
    <property type="entry name" value="HEAVY METAL TRANSPORTER"/>
    <property type="match status" value="1"/>
</dbReference>
<reference evidence="6 7" key="2">
    <citation type="journal article" date="2012" name="PLoS ONE">
        <title>An ancient pathway combining carbon dioxide fixation with the generation and utilization of a sodium ion gradient for ATP synthesis.</title>
        <authorList>
            <person name="Poehlein A."/>
            <person name="Schmidt S."/>
            <person name="Kaster A.K."/>
            <person name="Goenrich M."/>
            <person name="Vollmers J."/>
            <person name="Thurmer A."/>
            <person name="Bertsch J."/>
            <person name="Schuchmann K."/>
            <person name="Voigt B."/>
            <person name="Hecker M."/>
            <person name="Daniel R."/>
            <person name="Thauer R.K."/>
            <person name="Gottschalk G."/>
            <person name="Muller V."/>
        </authorList>
    </citation>
    <scope>NUCLEOTIDE SEQUENCE [LARGE SCALE GENOMIC DNA]</scope>
    <source>
        <strain evidence="7">ATCC 29683 / DSM 1030 / JCM 2381 / KCTC 1655 / WB1</strain>
    </source>
</reference>
<dbReference type="PROSITE" id="PS50893">
    <property type="entry name" value="ABC_TRANSPORTER_2"/>
    <property type="match status" value="1"/>
</dbReference>
<dbReference type="GO" id="GO:0042626">
    <property type="term" value="F:ATPase-coupled transmembrane transporter activity"/>
    <property type="evidence" value="ECO:0007669"/>
    <property type="project" value="TreeGrafter"/>
</dbReference>
<dbReference type="InterPro" id="IPR017871">
    <property type="entry name" value="ABC_transporter-like_CS"/>
</dbReference>
<dbReference type="OrthoDB" id="9801958at2"/>
<dbReference type="EMBL" id="CP002987">
    <property type="protein sequence ID" value="AFA47390.1"/>
    <property type="molecule type" value="Genomic_DNA"/>
</dbReference>
<dbReference type="InterPro" id="IPR050095">
    <property type="entry name" value="ECF_ABC_transporter_ATP-bd"/>
</dbReference>
<dbReference type="SMART" id="SM00382">
    <property type="entry name" value="AAA"/>
    <property type="match status" value="1"/>
</dbReference>
<evidence type="ECO:0000313" key="6">
    <source>
        <dbReference type="EMBL" id="AFA47390.1"/>
    </source>
</evidence>
<dbReference type="InterPro" id="IPR003593">
    <property type="entry name" value="AAA+_ATPase"/>
</dbReference>
<keyword evidence="4 6" id="KW-0067">ATP-binding</keyword>
<dbReference type="KEGG" id="awo:Awo_c05910"/>
<dbReference type="InterPro" id="IPR003439">
    <property type="entry name" value="ABC_transporter-like_ATP-bd"/>
</dbReference>
<organism evidence="6 7">
    <name type="scientific">Acetobacterium woodii (strain ATCC 29683 / DSM 1030 / JCM 2381 / KCTC 1655 / WB1)</name>
    <dbReference type="NCBI Taxonomy" id="931626"/>
    <lineage>
        <taxon>Bacteria</taxon>
        <taxon>Bacillati</taxon>
        <taxon>Bacillota</taxon>
        <taxon>Clostridia</taxon>
        <taxon>Eubacteriales</taxon>
        <taxon>Eubacteriaceae</taxon>
        <taxon>Acetobacterium</taxon>
    </lineage>
</organism>
<name>H6LJ27_ACEWD</name>
<protein>
    <submittedName>
        <fullName evidence="6">ABC transport system ATP-binding protein</fullName>
    </submittedName>
</protein>
<gene>
    <name evidence="6" type="ordered locus">Awo_c05910</name>
</gene>
<keyword evidence="2" id="KW-0813">Transport</keyword>
<reference evidence="7" key="1">
    <citation type="submission" date="2011-07" db="EMBL/GenBank/DDBJ databases">
        <title>Complete genome sequence of Acetobacterium woodii.</title>
        <authorList>
            <person name="Poehlein A."/>
            <person name="Schmidt S."/>
            <person name="Kaster A.-K."/>
            <person name="Goenrich M."/>
            <person name="Vollmers J."/>
            <person name="Thuermer A."/>
            <person name="Gottschalk G."/>
            <person name="Thauer R.K."/>
            <person name="Daniel R."/>
            <person name="Mueller V."/>
        </authorList>
    </citation>
    <scope>NUCLEOTIDE SEQUENCE [LARGE SCALE GENOMIC DNA]</scope>
    <source>
        <strain evidence="7">ATCC 29683 / DSM 1030 / JCM 2381 / KCTC 1655 / WB1</strain>
    </source>
</reference>
<evidence type="ECO:0000259" key="5">
    <source>
        <dbReference type="PROSITE" id="PS50893"/>
    </source>
</evidence>
<dbReference type="PROSITE" id="PS00211">
    <property type="entry name" value="ABC_TRANSPORTER_1"/>
    <property type="match status" value="1"/>
</dbReference>
<proteinExistence type="inferred from homology"/>